<dbReference type="InterPro" id="IPR003593">
    <property type="entry name" value="AAA+_ATPase"/>
</dbReference>
<dbReference type="SUPFAM" id="SSF52540">
    <property type="entry name" value="P-loop containing nucleoside triphosphate hydrolases"/>
    <property type="match status" value="1"/>
</dbReference>
<dbReference type="InterPro" id="IPR017871">
    <property type="entry name" value="ABC_transporter-like_CS"/>
</dbReference>
<evidence type="ECO:0000313" key="7">
    <source>
        <dbReference type="EMBL" id="GAA4792725.1"/>
    </source>
</evidence>
<dbReference type="InterPro" id="IPR050763">
    <property type="entry name" value="ABC_transporter_ATP-binding"/>
</dbReference>
<evidence type="ECO:0000256" key="3">
    <source>
        <dbReference type="ARBA" id="ARBA00022741"/>
    </source>
</evidence>
<protein>
    <submittedName>
        <fullName evidence="7">ABC transporter ATP-binding protein</fullName>
    </submittedName>
</protein>
<accession>A0ABP9BDR9</accession>
<dbReference type="InterPro" id="IPR003439">
    <property type="entry name" value="ABC_transporter-like_ATP-bd"/>
</dbReference>
<evidence type="ECO:0000256" key="4">
    <source>
        <dbReference type="ARBA" id="ARBA00022840"/>
    </source>
</evidence>
<reference evidence="8" key="1">
    <citation type="journal article" date="2019" name="Int. J. Syst. Evol. Microbiol.">
        <title>The Global Catalogue of Microorganisms (GCM) 10K type strain sequencing project: providing services to taxonomists for standard genome sequencing and annotation.</title>
        <authorList>
            <consortium name="The Broad Institute Genomics Platform"/>
            <consortium name="The Broad Institute Genome Sequencing Center for Infectious Disease"/>
            <person name="Wu L."/>
            <person name="Ma J."/>
        </authorList>
    </citation>
    <scope>NUCLEOTIDE SEQUENCE [LARGE SCALE GENOMIC DNA]</scope>
    <source>
        <strain evidence="8">JCM 17979</strain>
    </source>
</reference>
<organism evidence="7 8">
    <name type="scientific">Actinomycetospora chlora</name>
    <dbReference type="NCBI Taxonomy" id="663608"/>
    <lineage>
        <taxon>Bacteria</taxon>
        <taxon>Bacillati</taxon>
        <taxon>Actinomycetota</taxon>
        <taxon>Actinomycetes</taxon>
        <taxon>Pseudonocardiales</taxon>
        <taxon>Pseudonocardiaceae</taxon>
        <taxon>Actinomycetospora</taxon>
    </lineage>
</organism>
<comment type="caution">
    <text evidence="7">The sequence shown here is derived from an EMBL/GenBank/DDBJ whole genome shotgun (WGS) entry which is preliminary data.</text>
</comment>
<dbReference type="PROSITE" id="PS00211">
    <property type="entry name" value="ABC_TRANSPORTER_1"/>
    <property type="match status" value="1"/>
</dbReference>
<evidence type="ECO:0000313" key="8">
    <source>
        <dbReference type="Proteomes" id="UP001500928"/>
    </source>
</evidence>
<dbReference type="CDD" id="cd03230">
    <property type="entry name" value="ABC_DR_subfamily_A"/>
    <property type="match status" value="1"/>
</dbReference>
<dbReference type="RefSeq" id="WP_345416218.1">
    <property type="nucleotide sequence ID" value="NZ_BAABHO010000022.1"/>
</dbReference>
<keyword evidence="2" id="KW-0813">Transport</keyword>
<dbReference type="SMART" id="SM00382">
    <property type="entry name" value="AAA"/>
    <property type="match status" value="1"/>
</dbReference>
<keyword evidence="4 7" id="KW-0067">ATP-binding</keyword>
<proteinExistence type="predicted"/>
<dbReference type="InterPro" id="IPR027417">
    <property type="entry name" value="P-loop_NTPase"/>
</dbReference>
<keyword evidence="8" id="KW-1185">Reference proteome</keyword>
<dbReference type="PROSITE" id="PS50893">
    <property type="entry name" value="ABC_TRANSPORTER_2"/>
    <property type="match status" value="1"/>
</dbReference>
<name>A0ABP9BDR9_9PSEU</name>
<dbReference type="GO" id="GO:0005524">
    <property type="term" value="F:ATP binding"/>
    <property type="evidence" value="ECO:0007669"/>
    <property type="project" value="UniProtKB-KW"/>
</dbReference>
<dbReference type="PANTHER" id="PTHR42711:SF16">
    <property type="entry name" value="ABC TRANSPORTER ATP-BINDING PROTEIN"/>
    <property type="match status" value="1"/>
</dbReference>
<evidence type="ECO:0000256" key="1">
    <source>
        <dbReference type="ARBA" id="ARBA00004202"/>
    </source>
</evidence>
<keyword evidence="3" id="KW-0547">Nucleotide-binding</keyword>
<comment type="subcellular location">
    <subcellularLocation>
        <location evidence="1">Cell membrane</location>
        <topology evidence="1">Peripheral membrane protein</topology>
    </subcellularLocation>
</comment>
<dbReference type="Pfam" id="PF00005">
    <property type="entry name" value="ABC_tran"/>
    <property type="match status" value="1"/>
</dbReference>
<keyword evidence="5" id="KW-0046">Antibiotic resistance</keyword>
<evidence type="ECO:0000259" key="6">
    <source>
        <dbReference type="PROSITE" id="PS50893"/>
    </source>
</evidence>
<dbReference type="PANTHER" id="PTHR42711">
    <property type="entry name" value="ABC TRANSPORTER ATP-BINDING PROTEIN"/>
    <property type="match status" value="1"/>
</dbReference>
<gene>
    <name evidence="7" type="ORF">GCM10023200_30310</name>
</gene>
<dbReference type="Gene3D" id="3.40.50.300">
    <property type="entry name" value="P-loop containing nucleotide triphosphate hydrolases"/>
    <property type="match status" value="1"/>
</dbReference>
<feature type="domain" description="ABC transporter" evidence="6">
    <location>
        <begin position="8"/>
        <end position="233"/>
    </location>
</feature>
<evidence type="ECO:0000256" key="2">
    <source>
        <dbReference type="ARBA" id="ARBA00022448"/>
    </source>
</evidence>
<dbReference type="EMBL" id="BAABHO010000022">
    <property type="protein sequence ID" value="GAA4792725.1"/>
    <property type="molecule type" value="Genomic_DNA"/>
</dbReference>
<evidence type="ECO:0000256" key="5">
    <source>
        <dbReference type="ARBA" id="ARBA00023251"/>
    </source>
</evidence>
<sequence length="309" mass="32705">MSGQAGALEVRDLVVRYQGRPAVDGLGLSLDAGRVLALLGPNGAGKTTTVEVCEGLRARDEGEVRVLGIDPAGAPDSLRARIGVMPQGGGAYPGVRVREMVGLVAACAADPLDPDWLVDVLGLAGCARKPYKRLSVGQQQRLALACAVVGRPELVFLDEPTASLDPQGRRLVWDLVRALRADGVAVLLTTHLMQEAEELADHIVIVDHGRVVAEGSPDELTADGADRELRFRAAAGMDLRLLGAALPEGCTVSEPTPGSYLVEGSIDPQVLSTVTSWCARQGVLADDLRIARRSLEDVFLELTGRELRS</sequence>
<dbReference type="Proteomes" id="UP001500928">
    <property type="component" value="Unassembled WGS sequence"/>
</dbReference>